<dbReference type="Proteomes" id="UP000324748">
    <property type="component" value="Unassembled WGS sequence"/>
</dbReference>
<feature type="region of interest" description="Disordered" evidence="2">
    <location>
        <begin position="1"/>
        <end position="101"/>
    </location>
</feature>
<feature type="compositionally biased region" description="Basic and acidic residues" evidence="2">
    <location>
        <begin position="37"/>
        <end position="58"/>
    </location>
</feature>
<evidence type="ECO:0000313" key="5">
    <source>
        <dbReference type="Proteomes" id="UP000324748"/>
    </source>
</evidence>
<evidence type="ECO:0000256" key="2">
    <source>
        <dbReference type="SAM" id="MobiDB-lite"/>
    </source>
</evidence>
<evidence type="ECO:0000256" key="1">
    <source>
        <dbReference type="ARBA" id="ARBA00023054"/>
    </source>
</evidence>
<dbReference type="PANTHER" id="PTHR23325:SF1">
    <property type="entry name" value="SERUM RESPONSE FACTOR-BINDING PROTEIN 1"/>
    <property type="match status" value="1"/>
</dbReference>
<feature type="compositionally biased region" description="Polar residues" evidence="2">
    <location>
        <begin position="72"/>
        <end position="84"/>
    </location>
</feature>
<evidence type="ECO:0000313" key="4">
    <source>
        <dbReference type="EMBL" id="KAA1110535.1"/>
    </source>
</evidence>
<dbReference type="AlphaFoldDB" id="A0A5B0QBP0"/>
<accession>A0A5B0QBP0</accession>
<dbReference type="InterPro" id="IPR015158">
    <property type="entry name" value="Bud22_dom"/>
</dbReference>
<organism evidence="4 5">
    <name type="scientific">Puccinia graminis f. sp. tritici</name>
    <dbReference type="NCBI Taxonomy" id="56615"/>
    <lineage>
        <taxon>Eukaryota</taxon>
        <taxon>Fungi</taxon>
        <taxon>Dikarya</taxon>
        <taxon>Basidiomycota</taxon>
        <taxon>Pucciniomycotina</taxon>
        <taxon>Pucciniomycetes</taxon>
        <taxon>Pucciniales</taxon>
        <taxon>Pucciniaceae</taxon>
        <taxon>Puccinia</taxon>
    </lineage>
</organism>
<dbReference type="GO" id="GO:0030686">
    <property type="term" value="C:90S preribosome"/>
    <property type="evidence" value="ECO:0007669"/>
    <property type="project" value="TreeGrafter"/>
</dbReference>
<dbReference type="InterPro" id="IPR037393">
    <property type="entry name" value="Bud22/SRFB1"/>
</dbReference>
<sequence>MERERGRKNRRGQQARRAIWEKKYGKSAKHLVKLKQKRSDHPGIEKHESRDPHRRSETSRATTHRFKKAENGTISLTGSNSEPIASTTKKSAAAAAETKMHPSWIAKQNQIKSLSEVKPAGKKIVFD</sequence>
<feature type="compositionally biased region" description="Basic residues" evidence="2">
    <location>
        <begin position="1"/>
        <end position="14"/>
    </location>
</feature>
<dbReference type="GO" id="GO:0005634">
    <property type="term" value="C:nucleus"/>
    <property type="evidence" value="ECO:0007669"/>
    <property type="project" value="TreeGrafter"/>
</dbReference>
<protein>
    <recommendedName>
        <fullName evidence="3">Bud22 domain-containing protein</fullName>
    </recommendedName>
</protein>
<proteinExistence type="predicted"/>
<keyword evidence="5" id="KW-1185">Reference proteome</keyword>
<gene>
    <name evidence="4" type="ORF">PGT21_024399</name>
</gene>
<dbReference type="Pfam" id="PF09073">
    <property type="entry name" value="BUD22"/>
    <property type="match status" value="1"/>
</dbReference>
<comment type="caution">
    <text evidence="4">The sequence shown here is derived from an EMBL/GenBank/DDBJ whole genome shotgun (WGS) entry which is preliminary data.</text>
</comment>
<feature type="compositionally biased region" description="Basic residues" evidence="2">
    <location>
        <begin position="25"/>
        <end position="36"/>
    </location>
</feature>
<dbReference type="GO" id="GO:0030490">
    <property type="term" value="P:maturation of SSU-rRNA"/>
    <property type="evidence" value="ECO:0007669"/>
    <property type="project" value="TreeGrafter"/>
</dbReference>
<keyword evidence="1" id="KW-0175">Coiled coil</keyword>
<evidence type="ECO:0000259" key="3">
    <source>
        <dbReference type="Pfam" id="PF09073"/>
    </source>
</evidence>
<dbReference type="OrthoDB" id="3364872at2759"/>
<name>A0A5B0QBP0_PUCGR</name>
<reference evidence="4 5" key="1">
    <citation type="submission" date="2019-05" db="EMBL/GenBank/DDBJ databases">
        <title>Emergence of the Ug99 lineage of the wheat stem rust pathogen through somatic hybridization.</title>
        <authorList>
            <person name="Li F."/>
            <person name="Upadhyaya N.M."/>
            <person name="Sperschneider J."/>
            <person name="Matny O."/>
            <person name="Nguyen-Phuc H."/>
            <person name="Mago R."/>
            <person name="Raley C."/>
            <person name="Miller M.E."/>
            <person name="Silverstein K.A.T."/>
            <person name="Henningsen E."/>
            <person name="Hirsch C.D."/>
            <person name="Visser B."/>
            <person name="Pretorius Z.A."/>
            <person name="Steffenson B.J."/>
            <person name="Schwessinger B."/>
            <person name="Dodds P.N."/>
            <person name="Figueroa M."/>
        </authorList>
    </citation>
    <scope>NUCLEOTIDE SEQUENCE [LARGE SCALE GENOMIC DNA]</scope>
    <source>
        <strain evidence="4">21-0</strain>
    </source>
</reference>
<feature type="domain" description="Bud22" evidence="3">
    <location>
        <begin position="4"/>
        <end position="127"/>
    </location>
</feature>
<dbReference type="EMBL" id="VSWC01000027">
    <property type="protein sequence ID" value="KAA1110535.1"/>
    <property type="molecule type" value="Genomic_DNA"/>
</dbReference>
<feature type="compositionally biased region" description="Low complexity" evidence="2">
    <location>
        <begin position="85"/>
        <end position="96"/>
    </location>
</feature>
<dbReference type="PANTHER" id="PTHR23325">
    <property type="entry name" value="SERUM RESPONSE FACTOR-BINDING"/>
    <property type="match status" value="1"/>
</dbReference>